<feature type="transmembrane region" description="Helical" evidence="9">
    <location>
        <begin position="434"/>
        <end position="453"/>
    </location>
</feature>
<feature type="transmembrane region" description="Helical" evidence="9">
    <location>
        <begin position="375"/>
        <end position="394"/>
    </location>
</feature>
<evidence type="ECO:0000313" key="12">
    <source>
        <dbReference type="Proteomes" id="UP001444661"/>
    </source>
</evidence>
<feature type="transmembrane region" description="Helical" evidence="9">
    <location>
        <begin position="310"/>
        <end position="329"/>
    </location>
</feature>
<dbReference type="PANTHER" id="PTHR11132">
    <property type="entry name" value="SOLUTE CARRIER FAMILY 35"/>
    <property type="match status" value="1"/>
</dbReference>
<accession>A0ABR1U8Q4</accession>
<reference evidence="11 12" key="1">
    <citation type="submission" date="2023-01" db="EMBL/GenBank/DDBJ databases">
        <title>Analysis of 21 Apiospora genomes using comparative genomics revels a genus with tremendous synthesis potential of carbohydrate active enzymes and secondary metabolites.</title>
        <authorList>
            <person name="Sorensen T."/>
        </authorList>
    </citation>
    <scope>NUCLEOTIDE SEQUENCE [LARGE SCALE GENOMIC DNA]</scope>
    <source>
        <strain evidence="11 12">CBS 33761</strain>
    </source>
</reference>
<evidence type="ECO:0000256" key="5">
    <source>
        <dbReference type="ARBA" id="ARBA00022692"/>
    </source>
</evidence>
<sequence>MGSISPAGHRRRRSTLTATNYNFAAGPPAATASRPRSQSIKNTAVSPESSSLLEAKTVEGAGRTSQDASSKNKNGKRLESYDDESDFTDEDLHDDEETGLTRKDRRRKREKRRRNTRLDNRIARENLTEQERKEANQNVVKKIVINGVLIGLWYFFSLSISLYNKWMFDSDRLNFAFPLFTTSMHMLVQFSLASLVLFFVPSLRPGNRSHNPDLGPPRSESEPLMTKLFYLTRIGPCGAATGLDIGLGNTSLKFITLTFYTMCKSSSLAFVLIFAFFFRLETPTWRLVAIIAVMTFGVVMMVFGEVEFNLGGFVLVISAAFFSGFRWGLTQILLCATRPPPTPFLASSFSRLSSIPVEGFGALIEGFTQLSNEWGAIRAPLILLFPGTIAFLMTASEFALLQRSSVVTLSIAGIFKEVVTITAAALVFNDKLTPINISGLIITILAIAFYNYIKLTKMRDDARLDAHAKSSAAYMAATSGSSDDEDSDEETGFLSEREGRRSEGGASEANFSTTDGDIITGHDADESKPLRSEHND</sequence>
<feature type="compositionally biased region" description="Acidic residues" evidence="8">
    <location>
        <begin position="81"/>
        <end position="98"/>
    </location>
</feature>
<evidence type="ECO:0000256" key="9">
    <source>
        <dbReference type="SAM" id="Phobius"/>
    </source>
</evidence>
<keyword evidence="5 9" id="KW-0812">Transmembrane</keyword>
<feature type="compositionally biased region" description="Polar residues" evidence="8">
    <location>
        <begin position="63"/>
        <end position="72"/>
    </location>
</feature>
<name>A0ABR1U8Q4_9PEZI</name>
<feature type="compositionally biased region" description="Polar residues" evidence="8">
    <location>
        <begin position="34"/>
        <end position="52"/>
    </location>
</feature>
<evidence type="ECO:0000256" key="1">
    <source>
        <dbReference type="ARBA" id="ARBA00003420"/>
    </source>
</evidence>
<organism evidence="11 12">
    <name type="scientific">Apiospora rasikravindrae</name>
    <dbReference type="NCBI Taxonomy" id="990691"/>
    <lineage>
        <taxon>Eukaryota</taxon>
        <taxon>Fungi</taxon>
        <taxon>Dikarya</taxon>
        <taxon>Ascomycota</taxon>
        <taxon>Pezizomycotina</taxon>
        <taxon>Sordariomycetes</taxon>
        <taxon>Xylariomycetidae</taxon>
        <taxon>Amphisphaeriales</taxon>
        <taxon>Apiosporaceae</taxon>
        <taxon>Apiospora</taxon>
    </lineage>
</organism>
<evidence type="ECO:0000256" key="8">
    <source>
        <dbReference type="SAM" id="MobiDB-lite"/>
    </source>
</evidence>
<keyword evidence="7 9" id="KW-0472">Membrane</keyword>
<feature type="domain" description="Sugar phosphate transporter" evidence="10">
    <location>
        <begin position="147"/>
        <end position="451"/>
    </location>
</feature>
<comment type="subcellular location">
    <subcellularLocation>
        <location evidence="2">Endoplasmic reticulum membrane</location>
        <topology evidence="2">Multi-pass membrane protein</topology>
    </subcellularLocation>
</comment>
<feature type="compositionally biased region" description="Acidic residues" evidence="8">
    <location>
        <begin position="482"/>
        <end position="491"/>
    </location>
</feature>
<comment type="similarity">
    <text evidence="3">Belongs to the TPT transporter family. SLC35D subfamily.</text>
</comment>
<protein>
    <recommendedName>
        <fullName evidence="10">Sugar phosphate transporter domain-containing protein</fullName>
    </recommendedName>
</protein>
<gene>
    <name evidence="11" type="ORF">PG993_000495</name>
</gene>
<feature type="compositionally biased region" description="Basic residues" evidence="8">
    <location>
        <begin position="103"/>
        <end position="114"/>
    </location>
</feature>
<feature type="region of interest" description="Disordered" evidence="8">
    <location>
        <begin position="1"/>
        <end position="114"/>
    </location>
</feature>
<dbReference type="EMBL" id="JAQQWK010000001">
    <property type="protein sequence ID" value="KAK8055268.1"/>
    <property type="molecule type" value="Genomic_DNA"/>
</dbReference>
<dbReference type="Pfam" id="PF03151">
    <property type="entry name" value="TPT"/>
    <property type="match status" value="1"/>
</dbReference>
<evidence type="ECO:0000256" key="6">
    <source>
        <dbReference type="ARBA" id="ARBA00022989"/>
    </source>
</evidence>
<keyword evidence="6 9" id="KW-1133">Transmembrane helix</keyword>
<evidence type="ECO:0000313" key="11">
    <source>
        <dbReference type="EMBL" id="KAK8055268.1"/>
    </source>
</evidence>
<feature type="transmembrane region" description="Helical" evidence="9">
    <location>
        <begin position="406"/>
        <end position="428"/>
    </location>
</feature>
<comment type="function">
    <text evidence="1">Involved in the import of GDP-mannose from the cytoplasm into the Golgi lumen.</text>
</comment>
<feature type="region of interest" description="Disordered" evidence="8">
    <location>
        <begin position="476"/>
        <end position="536"/>
    </location>
</feature>
<proteinExistence type="inferred from homology"/>
<comment type="subunit">
    <text evidence="4">Homooligomer.</text>
</comment>
<keyword evidence="12" id="KW-1185">Reference proteome</keyword>
<evidence type="ECO:0000256" key="3">
    <source>
        <dbReference type="ARBA" id="ARBA00010425"/>
    </source>
</evidence>
<feature type="transmembrane region" description="Helical" evidence="9">
    <location>
        <begin position="257"/>
        <end position="278"/>
    </location>
</feature>
<dbReference type="InterPro" id="IPR004853">
    <property type="entry name" value="Sugar_P_trans_dom"/>
</dbReference>
<evidence type="ECO:0000256" key="4">
    <source>
        <dbReference type="ARBA" id="ARBA00011182"/>
    </source>
</evidence>
<dbReference type="InterPro" id="IPR050186">
    <property type="entry name" value="TPT_transporter"/>
</dbReference>
<evidence type="ECO:0000256" key="2">
    <source>
        <dbReference type="ARBA" id="ARBA00004477"/>
    </source>
</evidence>
<feature type="transmembrane region" description="Helical" evidence="9">
    <location>
        <begin position="284"/>
        <end position="303"/>
    </location>
</feature>
<feature type="transmembrane region" description="Helical" evidence="9">
    <location>
        <begin position="175"/>
        <end position="200"/>
    </location>
</feature>
<evidence type="ECO:0000256" key="7">
    <source>
        <dbReference type="ARBA" id="ARBA00023136"/>
    </source>
</evidence>
<feature type="compositionally biased region" description="Basic and acidic residues" evidence="8">
    <location>
        <begin position="520"/>
        <end position="536"/>
    </location>
</feature>
<comment type="caution">
    <text evidence="11">The sequence shown here is derived from an EMBL/GenBank/DDBJ whole genome shotgun (WGS) entry which is preliminary data.</text>
</comment>
<evidence type="ECO:0000259" key="10">
    <source>
        <dbReference type="Pfam" id="PF03151"/>
    </source>
</evidence>
<feature type="transmembrane region" description="Helical" evidence="9">
    <location>
        <begin position="143"/>
        <end position="163"/>
    </location>
</feature>
<dbReference type="Proteomes" id="UP001444661">
    <property type="component" value="Unassembled WGS sequence"/>
</dbReference>